<gene>
    <name evidence="9" type="primary">mnmA</name>
    <name evidence="12" type="ORF">A2788_01110</name>
</gene>
<keyword evidence="2 9" id="KW-0808">Transferase</keyword>
<evidence type="ECO:0000256" key="3">
    <source>
        <dbReference type="ARBA" id="ARBA00022694"/>
    </source>
</evidence>
<evidence type="ECO:0000259" key="10">
    <source>
        <dbReference type="Pfam" id="PF20258"/>
    </source>
</evidence>
<dbReference type="GO" id="GO:0002143">
    <property type="term" value="P:tRNA wobble position uridine thiolation"/>
    <property type="evidence" value="ECO:0007669"/>
    <property type="project" value="TreeGrafter"/>
</dbReference>
<name>A0A1F4XLE6_9BACT</name>
<dbReference type="FunFam" id="2.30.30.280:FF:000001">
    <property type="entry name" value="tRNA-specific 2-thiouridylase MnmA"/>
    <property type="match status" value="1"/>
</dbReference>
<dbReference type="CDD" id="cd01998">
    <property type="entry name" value="MnmA_TRMU-like"/>
    <property type="match status" value="1"/>
</dbReference>
<feature type="region of interest" description="Interaction with tRNA" evidence="9">
    <location>
        <begin position="159"/>
        <end position="161"/>
    </location>
</feature>
<comment type="function">
    <text evidence="9">Catalyzes the 2-thiolation of uridine at the wobble position (U34) of tRNA, leading to the formation of s(2)U34.</text>
</comment>
<evidence type="ECO:0000256" key="2">
    <source>
        <dbReference type="ARBA" id="ARBA00022679"/>
    </source>
</evidence>
<keyword evidence="6 9" id="KW-0694">RNA-binding</keyword>
<evidence type="ECO:0000313" key="12">
    <source>
        <dbReference type="EMBL" id="OGC82414.1"/>
    </source>
</evidence>
<dbReference type="Gene3D" id="3.40.50.620">
    <property type="entry name" value="HUPs"/>
    <property type="match status" value="1"/>
</dbReference>
<keyword evidence="4 9" id="KW-0547">Nucleotide-binding</keyword>
<dbReference type="GO" id="GO:0103016">
    <property type="term" value="F:tRNA-uridine 2-sulfurtransferase activity"/>
    <property type="evidence" value="ECO:0007669"/>
    <property type="project" value="UniProtKB-EC"/>
</dbReference>
<dbReference type="Pfam" id="PF20259">
    <property type="entry name" value="tRNA_Me_trans_M"/>
    <property type="match status" value="1"/>
</dbReference>
<evidence type="ECO:0000256" key="6">
    <source>
        <dbReference type="ARBA" id="ARBA00022884"/>
    </source>
</evidence>
<sequence>MQPKNKSPQTVCVAMSGGVDSSVAAFLLQQEGFELIGIHLRFWHDPSTDASMPQKANKCCDAGALADARRIAHQLAIPFYVFDVSEDFYQQLVAPFFAAYQNNQTPNPCVRCNQFIKFGALWQKAESLGASYIATGHYAQIKKEEGGAYAIYRGRDDKKDQSYFLYRLSQEQLGRSLLPLGGYIKEEIFALAKQHELLPAHRKESQDLCFVPEDKIKPLLQRHLGEKAFKSGPIIDQASGKTLGSHQGLPSYTIGQRRGLQVGGQAEPLYVIDKNAKTNTLLVGQAAALKQTKISLTDLCFNLPQKPASGSKVDVRVRYRSTAQAATYYHDKNQDWLEFEQPQSALTPGQSAVFYQGTRLLGGGVMIAN</sequence>
<dbReference type="HAMAP" id="MF_00144">
    <property type="entry name" value="tRNA_thiouridyl_MnmA"/>
    <property type="match status" value="1"/>
</dbReference>
<dbReference type="EC" id="2.8.1.13" evidence="9"/>
<protein>
    <recommendedName>
        <fullName evidence="9">tRNA-specific 2-thiouridylase MnmA</fullName>
        <ecNumber evidence="9">2.8.1.13</ecNumber>
    </recommendedName>
</protein>
<feature type="domain" description="tRNA-specific 2-thiouridylase MnmA-like C-terminal" evidence="10">
    <location>
        <begin position="293"/>
        <end position="365"/>
    </location>
</feature>
<comment type="similarity">
    <text evidence="9">Belongs to the MnmA/TRMU family.</text>
</comment>
<evidence type="ECO:0000259" key="11">
    <source>
        <dbReference type="Pfam" id="PF20259"/>
    </source>
</evidence>
<dbReference type="GO" id="GO:0000049">
    <property type="term" value="F:tRNA binding"/>
    <property type="evidence" value="ECO:0007669"/>
    <property type="project" value="UniProtKB-KW"/>
</dbReference>
<organism evidence="12 13">
    <name type="scientific">Candidatus Abawacabacteria bacterium RIFCSPHIGHO2_01_FULL_46_8</name>
    <dbReference type="NCBI Taxonomy" id="1817815"/>
    <lineage>
        <taxon>Bacteria</taxon>
        <taxon>Candidatus Abawacaibacteriota</taxon>
    </lineage>
</organism>
<dbReference type="Gene3D" id="2.40.30.10">
    <property type="entry name" value="Translation factors"/>
    <property type="match status" value="1"/>
</dbReference>
<dbReference type="InterPro" id="IPR004506">
    <property type="entry name" value="MnmA-like"/>
</dbReference>
<keyword evidence="1 9" id="KW-0820">tRNA-binding</keyword>
<keyword evidence="3 9" id="KW-0819">tRNA processing</keyword>
<dbReference type="NCBIfam" id="NF001138">
    <property type="entry name" value="PRK00143.1"/>
    <property type="match status" value="1"/>
</dbReference>
<feature type="disulfide bond" description="Alternate" evidence="9">
    <location>
        <begin position="112"/>
        <end position="209"/>
    </location>
</feature>
<feature type="active site" description="Cysteine persulfide intermediate" evidence="9">
    <location>
        <position position="209"/>
    </location>
</feature>
<dbReference type="PANTHER" id="PTHR11933">
    <property type="entry name" value="TRNA 5-METHYLAMINOMETHYL-2-THIOURIDYLATE -METHYLTRANSFERASE"/>
    <property type="match status" value="1"/>
</dbReference>
<dbReference type="InterPro" id="IPR014729">
    <property type="entry name" value="Rossmann-like_a/b/a_fold"/>
</dbReference>
<evidence type="ECO:0000256" key="7">
    <source>
        <dbReference type="ARBA" id="ARBA00023157"/>
    </source>
</evidence>
<keyword evidence="9" id="KW-0963">Cytoplasm</keyword>
<dbReference type="GO" id="GO:0005737">
    <property type="term" value="C:cytoplasm"/>
    <property type="evidence" value="ECO:0007669"/>
    <property type="project" value="UniProtKB-SubCell"/>
</dbReference>
<comment type="catalytic activity">
    <reaction evidence="8 9">
        <text>S-sulfanyl-L-cysteinyl-[protein] + uridine(34) in tRNA + AH2 + ATP = 2-thiouridine(34) in tRNA + L-cysteinyl-[protein] + A + AMP + diphosphate + H(+)</text>
        <dbReference type="Rhea" id="RHEA:47032"/>
        <dbReference type="Rhea" id="RHEA-COMP:10131"/>
        <dbReference type="Rhea" id="RHEA-COMP:11726"/>
        <dbReference type="Rhea" id="RHEA-COMP:11727"/>
        <dbReference type="Rhea" id="RHEA-COMP:11728"/>
        <dbReference type="ChEBI" id="CHEBI:13193"/>
        <dbReference type="ChEBI" id="CHEBI:15378"/>
        <dbReference type="ChEBI" id="CHEBI:17499"/>
        <dbReference type="ChEBI" id="CHEBI:29950"/>
        <dbReference type="ChEBI" id="CHEBI:30616"/>
        <dbReference type="ChEBI" id="CHEBI:33019"/>
        <dbReference type="ChEBI" id="CHEBI:61963"/>
        <dbReference type="ChEBI" id="CHEBI:65315"/>
        <dbReference type="ChEBI" id="CHEBI:87170"/>
        <dbReference type="ChEBI" id="CHEBI:456215"/>
        <dbReference type="EC" id="2.8.1.13"/>
    </reaction>
</comment>
<proteinExistence type="inferred from homology"/>
<feature type="site" description="Interaction with tRNA" evidence="9">
    <location>
        <position position="350"/>
    </location>
</feature>
<keyword evidence="5 9" id="KW-0067">ATP-binding</keyword>
<evidence type="ECO:0000256" key="4">
    <source>
        <dbReference type="ARBA" id="ARBA00022741"/>
    </source>
</evidence>
<evidence type="ECO:0000256" key="1">
    <source>
        <dbReference type="ARBA" id="ARBA00022555"/>
    </source>
</evidence>
<dbReference type="GO" id="GO:0005524">
    <property type="term" value="F:ATP binding"/>
    <property type="evidence" value="ECO:0007669"/>
    <property type="project" value="UniProtKB-KW"/>
</dbReference>
<dbReference type="Pfam" id="PF20258">
    <property type="entry name" value="tRNA_Me_trans_C"/>
    <property type="match status" value="1"/>
</dbReference>
<evidence type="ECO:0000256" key="9">
    <source>
        <dbReference type="HAMAP-Rule" id="MF_00144"/>
    </source>
</evidence>
<evidence type="ECO:0000256" key="5">
    <source>
        <dbReference type="ARBA" id="ARBA00022840"/>
    </source>
</evidence>
<dbReference type="Gene3D" id="2.30.30.280">
    <property type="entry name" value="Adenine nucleotide alpha hydrolases-like domains"/>
    <property type="match status" value="1"/>
</dbReference>
<feature type="binding site" evidence="9">
    <location>
        <position position="136"/>
    </location>
    <ligand>
        <name>ATP</name>
        <dbReference type="ChEBI" id="CHEBI:30616"/>
    </ligand>
</feature>
<feature type="binding site" evidence="9">
    <location>
        <position position="40"/>
    </location>
    <ligand>
        <name>ATP</name>
        <dbReference type="ChEBI" id="CHEBI:30616"/>
    </ligand>
</feature>
<dbReference type="EMBL" id="MEWS01000019">
    <property type="protein sequence ID" value="OGC82414.1"/>
    <property type="molecule type" value="Genomic_DNA"/>
</dbReference>
<dbReference type="InterPro" id="IPR046885">
    <property type="entry name" value="MnmA-like_C"/>
</dbReference>
<dbReference type="NCBIfam" id="TIGR00420">
    <property type="entry name" value="trmU"/>
    <property type="match status" value="1"/>
</dbReference>
<dbReference type="InterPro" id="IPR046884">
    <property type="entry name" value="MnmA-like_central"/>
</dbReference>
<dbReference type="PANTHER" id="PTHR11933:SF5">
    <property type="entry name" value="MITOCHONDRIAL TRNA-SPECIFIC 2-THIOURIDYLASE 1"/>
    <property type="match status" value="1"/>
</dbReference>
<feature type="site" description="Interaction with tRNA" evidence="9">
    <location>
        <position position="137"/>
    </location>
</feature>
<dbReference type="SUPFAM" id="SSF52402">
    <property type="entry name" value="Adenine nucleotide alpha hydrolases-like"/>
    <property type="match status" value="1"/>
</dbReference>
<dbReference type="Pfam" id="PF03054">
    <property type="entry name" value="tRNA_Me_trans"/>
    <property type="match status" value="1"/>
</dbReference>
<comment type="caution">
    <text evidence="12">The sequence shown here is derived from an EMBL/GenBank/DDBJ whole genome shotgun (WGS) entry which is preliminary data.</text>
</comment>
<reference evidence="12 13" key="1">
    <citation type="journal article" date="2016" name="Nat. Commun.">
        <title>Thousands of microbial genomes shed light on interconnected biogeochemical processes in an aquifer system.</title>
        <authorList>
            <person name="Anantharaman K."/>
            <person name="Brown C.T."/>
            <person name="Hug L.A."/>
            <person name="Sharon I."/>
            <person name="Castelle C.J."/>
            <person name="Probst A.J."/>
            <person name="Thomas B.C."/>
            <person name="Singh A."/>
            <person name="Wilkins M.J."/>
            <person name="Karaoz U."/>
            <person name="Brodie E.L."/>
            <person name="Williams K.H."/>
            <person name="Hubbard S.S."/>
            <person name="Banfield J.F."/>
        </authorList>
    </citation>
    <scope>NUCLEOTIDE SEQUENCE [LARGE SCALE GENOMIC DNA]</scope>
</reference>
<dbReference type="AlphaFoldDB" id="A0A1F4XLE6"/>
<dbReference type="InterPro" id="IPR023382">
    <property type="entry name" value="MnmA-like_central_sf"/>
</dbReference>
<comment type="caution">
    <text evidence="9">Lacks conserved residue(s) required for the propagation of feature annotation.</text>
</comment>
<feature type="active site" description="Nucleophile" evidence="9">
    <location>
        <position position="112"/>
    </location>
</feature>
<feature type="domain" description="tRNA-specific 2-thiouridylase MnmA-like central" evidence="11">
    <location>
        <begin position="219"/>
        <end position="285"/>
    </location>
</feature>
<accession>A0A1F4XLE6</accession>
<keyword evidence="7 9" id="KW-1015">Disulfide bond</keyword>
<feature type="region of interest" description="Interaction with tRNA" evidence="9">
    <location>
        <begin position="318"/>
        <end position="319"/>
    </location>
</feature>
<dbReference type="Proteomes" id="UP000177521">
    <property type="component" value="Unassembled WGS sequence"/>
</dbReference>
<comment type="subcellular location">
    <subcellularLocation>
        <location evidence="9">Cytoplasm</location>
    </subcellularLocation>
</comment>
<feature type="binding site" evidence="9">
    <location>
        <begin position="14"/>
        <end position="21"/>
    </location>
    <ligand>
        <name>ATP</name>
        <dbReference type="ChEBI" id="CHEBI:30616"/>
    </ligand>
</feature>
<evidence type="ECO:0000313" key="13">
    <source>
        <dbReference type="Proteomes" id="UP000177521"/>
    </source>
</evidence>
<evidence type="ECO:0000256" key="8">
    <source>
        <dbReference type="ARBA" id="ARBA00051542"/>
    </source>
</evidence>